<dbReference type="GO" id="GO:0004180">
    <property type="term" value="F:carboxypeptidase activity"/>
    <property type="evidence" value="ECO:0007669"/>
    <property type="project" value="UniProtKB-KW"/>
</dbReference>
<accession>A0A9X1ZVW8</accession>
<dbReference type="RefSeq" id="WP_249600345.1">
    <property type="nucleotide sequence ID" value="NZ_JAKHSK010000003.1"/>
</dbReference>
<evidence type="ECO:0000313" key="2">
    <source>
        <dbReference type="EMBL" id="MCL6217361.1"/>
    </source>
</evidence>
<keyword evidence="3" id="KW-1185">Reference proteome</keyword>
<reference evidence="2" key="1">
    <citation type="submission" date="2022-01" db="EMBL/GenBank/DDBJ databases">
        <title>Genome sequencing of Zunongwangia sp. M21534 genome.</title>
        <authorList>
            <person name="Chen Y."/>
            <person name="Dong C."/>
            <person name="Shao Z."/>
        </authorList>
    </citation>
    <scope>NUCLEOTIDE SEQUENCE</scope>
    <source>
        <strain evidence="2">MCCC M21534</strain>
    </source>
</reference>
<dbReference type="InterPro" id="IPR008969">
    <property type="entry name" value="CarboxyPept-like_regulatory"/>
</dbReference>
<keyword evidence="2" id="KW-0645">Protease</keyword>
<comment type="caution">
    <text evidence="2">The sequence shown here is derived from an EMBL/GenBank/DDBJ whole genome shotgun (WGS) entry which is preliminary data.</text>
</comment>
<dbReference type="AlphaFoldDB" id="A0A9X1ZVW8"/>
<gene>
    <name evidence="2" type="ORF">L1967_03550</name>
</gene>
<keyword evidence="2" id="KW-0121">Carboxypeptidase</keyword>
<keyword evidence="2" id="KW-0378">Hydrolase</keyword>
<evidence type="ECO:0000313" key="3">
    <source>
        <dbReference type="Proteomes" id="UP001139521"/>
    </source>
</evidence>
<evidence type="ECO:0000256" key="1">
    <source>
        <dbReference type="SAM" id="SignalP"/>
    </source>
</evidence>
<keyword evidence="1" id="KW-0732">Signal</keyword>
<dbReference type="SUPFAM" id="SSF49464">
    <property type="entry name" value="Carboxypeptidase regulatory domain-like"/>
    <property type="match status" value="1"/>
</dbReference>
<dbReference type="Proteomes" id="UP001139521">
    <property type="component" value="Unassembled WGS sequence"/>
</dbReference>
<dbReference type="EMBL" id="JAKHSK010000003">
    <property type="protein sequence ID" value="MCL6217361.1"/>
    <property type="molecule type" value="Genomic_DNA"/>
</dbReference>
<feature type="chain" id="PRO_5040787954" evidence="1">
    <location>
        <begin position="18"/>
        <end position="242"/>
    </location>
</feature>
<feature type="signal peptide" evidence="1">
    <location>
        <begin position="1"/>
        <end position="17"/>
    </location>
</feature>
<proteinExistence type="predicted"/>
<name>A0A9X1ZVW8_9FLAO</name>
<protein>
    <submittedName>
        <fullName evidence="2">Carboxypeptidase-like regulatory domain-containing protein</fullName>
    </submittedName>
</protein>
<sequence length="242" mass="28250">MKYVFWLLIFISVSANAQKVTGYVYESEGIVPNFKVENKSKGFFVETNQDGKFSISAARGDSIRFSSIAYDTYSFVVEQKHFEETIVVELKTNSLEEVKLTGGKIFKTPVAQLDDQLFKGIQNDIARNPMSYRPGNGNLLEIPRYFARLLFPKKKKEQVNTKATYPLRFEQFEAIFKNDELFNVEFLTNELKIPQEYHTMFFNFLETKEYTSALLEENHTLDFIEKLQESAREYREEVISNQ</sequence>
<organism evidence="2 3">
    <name type="scientific">Zunongwangia pacifica</name>
    <dbReference type="NCBI Taxonomy" id="2911062"/>
    <lineage>
        <taxon>Bacteria</taxon>
        <taxon>Pseudomonadati</taxon>
        <taxon>Bacteroidota</taxon>
        <taxon>Flavobacteriia</taxon>
        <taxon>Flavobacteriales</taxon>
        <taxon>Flavobacteriaceae</taxon>
        <taxon>Zunongwangia</taxon>
    </lineage>
</organism>